<organism evidence="15 16">
    <name type="scientific">Mannheimia pernigra</name>
    <dbReference type="NCBI Taxonomy" id="111844"/>
    <lineage>
        <taxon>Bacteria</taxon>
        <taxon>Pseudomonadati</taxon>
        <taxon>Pseudomonadota</taxon>
        <taxon>Gammaproteobacteria</taxon>
        <taxon>Pasteurellales</taxon>
        <taxon>Pasteurellaceae</taxon>
        <taxon>Mannheimia</taxon>
    </lineage>
</organism>
<keyword evidence="8" id="KW-0653">Protein transport</keyword>
<keyword evidence="16" id="KW-1185">Reference proteome</keyword>
<keyword evidence="9" id="KW-0472">Membrane</keyword>
<evidence type="ECO:0000256" key="5">
    <source>
        <dbReference type="ARBA" id="ARBA00022452"/>
    </source>
</evidence>
<evidence type="ECO:0000256" key="4">
    <source>
        <dbReference type="ARBA" id="ARBA00022448"/>
    </source>
</evidence>
<proteinExistence type="inferred from homology"/>
<evidence type="ECO:0000256" key="11">
    <source>
        <dbReference type="SAM" id="Coils"/>
    </source>
</evidence>
<feature type="coiled-coil region" evidence="11">
    <location>
        <begin position="128"/>
        <end position="155"/>
    </location>
</feature>
<dbReference type="InterPro" id="IPR008635">
    <property type="entry name" value="Coiled_stalk_dom"/>
</dbReference>
<keyword evidence="6" id="KW-0812">Transmembrane</keyword>
<evidence type="ECO:0000256" key="10">
    <source>
        <dbReference type="ARBA" id="ARBA00023237"/>
    </source>
</evidence>
<name>A0A7D5HTQ3_9PAST</name>
<dbReference type="GO" id="GO:0009986">
    <property type="term" value="C:cell surface"/>
    <property type="evidence" value="ECO:0007669"/>
    <property type="project" value="UniProtKB-SubCell"/>
</dbReference>
<reference evidence="15 16" key="1">
    <citation type="submission" date="2020-06" db="EMBL/GenBank/DDBJ databases">
        <title>Mannheimia pernigra sp. nov. isolated from bovine respiratory tract.</title>
        <authorList>
            <person name="Kuhnert P."/>
            <person name="Akarsu-Egger H."/>
        </authorList>
    </citation>
    <scope>NUCLEOTIDE SEQUENCE [LARGE SCALE GENOMIC DNA]</scope>
    <source>
        <strain evidence="15 16">BNO311</strain>
    </source>
</reference>
<evidence type="ECO:0000256" key="7">
    <source>
        <dbReference type="ARBA" id="ARBA00022729"/>
    </source>
</evidence>
<dbReference type="SUPFAM" id="SSF101967">
    <property type="entry name" value="Adhesin YadA, collagen-binding domain"/>
    <property type="match status" value="1"/>
</dbReference>
<dbReference type="SUPFAM" id="SSF54523">
    <property type="entry name" value="Pili subunits"/>
    <property type="match status" value="1"/>
</dbReference>
<keyword evidence="4" id="KW-0813">Transport</keyword>
<dbReference type="GO" id="GO:0015031">
    <property type="term" value="P:protein transport"/>
    <property type="evidence" value="ECO:0007669"/>
    <property type="project" value="UniProtKB-KW"/>
</dbReference>
<dbReference type="Gene3D" id="6.10.250.2120">
    <property type="match status" value="1"/>
</dbReference>
<evidence type="ECO:0000256" key="1">
    <source>
        <dbReference type="ARBA" id="ARBA00004241"/>
    </source>
</evidence>
<dbReference type="InterPro" id="IPR011049">
    <property type="entry name" value="Serralysin-like_metalloprot_C"/>
</dbReference>
<evidence type="ECO:0000256" key="6">
    <source>
        <dbReference type="ARBA" id="ARBA00022692"/>
    </source>
</evidence>
<dbReference type="Pfam" id="PF03895">
    <property type="entry name" value="YadA_anchor"/>
    <property type="match status" value="1"/>
</dbReference>
<dbReference type="RefSeq" id="WP_176809691.1">
    <property type="nucleotide sequence ID" value="NZ_CP055306.1"/>
</dbReference>
<dbReference type="PANTHER" id="PTHR24023">
    <property type="entry name" value="COLLAGEN ALPHA"/>
    <property type="match status" value="1"/>
</dbReference>
<dbReference type="Pfam" id="PF01391">
    <property type="entry name" value="Collagen"/>
    <property type="match status" value="1"/>
</dbReference>
<dbReference type="InterPro" id="IPR008160">
    <property type="entry name" value="Collagen"/>
</dbReference>
<dbReference type="InterPro" id="IPR005594">
    <property type="entry name" value="YadA_C"/>
</dbReference>
<dbReference type="Gene3D" id="3.30.1300.30">
    <property type="entry name" value="GSPII I/J protein-like"/>
    <property type="match status" value="1"/>
</dbReference>
<evidence type="ECO:0000313" key="16">
    <source>
        <dbReference type="Proteomes" id="UP000509660"/>
    </source>
</evidence>
<evidence type="ECO:0000259" key="14">
    <source>
        <dbReference type="Pfam" id="PF05662"/>
    </source>
</evidence>
<gene>
    <name evidence="15" type="ORF">HV559_04800</name>
</gene>
<dbReference type="AlphaFoldDB" id="A0A7D5HTQ3"/>
<evidence type="ECO:0000259" key="13">
    <source>
        <dbReference type="Pfam" id="PF03895"/>
    </source>
</evidence>
<dbReference type="InterPro" id="IPR050149">
    <property type="entry name" value="Collagen_superfamily"/>
</dbReference>
<dbReference type="GO" id="GO:0031012">
    <property type="term" value="C:extracellular matrix"/>
    <property type="evidence" value="ECO:0007669"/>
    <property type="project" value="TreeGrafter"/>
</dbReference>
<feature type="compositionally biased region" description="Basic and acidic residues" evidence="12">
    <location>
        <begin position="1"/>
        <end position="10"/>
    </location>
</feature>
<dbReference type="GO" id="GO:0005615">
    <property type="term" value="C:extracellular space"/>
    <property type="evidence" value="ECO:0007669"/>
    <property type="project" value="TreeGrafter"/>
</dbReference>
<dbReference type="PANTHER" id="PTHR24023:SF1082">
    <property type="entry name" value="COLLAGEN TRIPLE HELIX REPEAT"/>
    <property type="match status" value="1"/>
</dbReference>
<dbReference type="InterPro" id="IPR045584">
    <property type="entry name" value="Pilin-like"/>
</dbReference>
<dbReference type="EMBL" id="CP055306">
    <property type="protein sequence ID" value="QLB40236.1"/>
    <property type="molecule type" value="Genomic_DNA"/>
</dbReference>
<evidence type="ECO:0000256" key="3">
    <source>
        <dbReference type="ARBA" id="ARBA00005848"/>
    </source>
</evidence>
<protein>
    <submittedName>
        <fullName evidence="15">YadA-like family protein</fullName>
    </submittedName>
</protein>
<dbReference type="GO" id="GO:0009279">
    <property type="term" value="C:cell outer membrane"/>
    <property type="evidence" value="ECO:0007669"/>
    <property type="project" value="UniProtKB-SubCell"/>
</dbReference>
<comment type="similarity">
    <text evidence="3">Belongs to the autotransporter-2 (AT-2) (TC 1.B.40) family.</text>
</comment>
<keyword evidence="5" id="KW-1134">Transmembrane beta strand</keyword>
<evidence type="ECO:0000256" key="9">
    <source>
        <dbReference type="ARBA" id="ARBA00023136"/>
    </source>
</evidence>
<feature type="region of interest" description="Disordered" evidence="12">
    <location>
        <begin position="1"/>
        <end position="54"/>
    </location>
</feature>
<dbReference type="Proteomes" id="UP000509660">
    <property type="component" value="Chromosome"/>
</dbReference>
<keyword evidence="10" id="KW-0998">Cell outer membrane</keyword>
<keyword evidence="7" id="KW-0732">Signal</keyword>
<feature type="domain" description="Trimeric autotransporter adhesin YadA-like stalk" evidence="14">
    <location>
        <begin position="109"/>
        <end position="150"/>
    </location>
</feature>
<evidence type="ECO:0000313" key="15">
    <source>
        <dbReference type="EMBL" id="QLB40236.1"/>
    </source>
</evidence>
<accession>A0A7D5HTQ3</accession>
<dbReference type="Pfam" id="PF05662">
    <property type="entry name" value="YadA_stalk"/>
    <property type="match status" value="1"/>
</dbReference>
<sequence>MKGDKGERGEQGLQGLKGDKGERGEQGLQGLKGDKGERGEQGLQGLKGDKGDPALVDVKAGKNISVKEENHPNGYRSFTISTADNVSFNSVKVNDLEINQAGINAGSQRIAQVVDGINDTDVVNVRQLKRVKNYVEETAQEIRNVKGQLNQMNQELRAGIAGASALGMLQVSSGAGKSALSASLANYKGQSAVAVGYARSSDNNQVHIKLGAGINTASDVTLGGSVGLHW</sequence>
<evidence type="ECO:0000256" key="2">
    <source>
        <dbReference type="ARBA" id="ARBA00004442"/>
    </source>
</evidence>
<keyword evidence="11" id="KW-0175">Coiled coil</keyword>
<comment type="subcellular location">
    <subcellularLocation>
        <location evidence="2">Cell outer membrane</location>
    </subcellularLocation>
    <subcellularLocation>
        <location evidence="1">Cell surface</location>
    </subcellularLocation>
</comment>
<evidence type="ECO:0000256" key="8">
    <source>
        <dbReference type="ARBA" id="ARBA00022927"/>
    </source>
</evidence>
<evidence type="ECO:0000256" key="12">
    <source>
        <dbReference type="SAM" id="MobiDB-lite"/>
    </source>
</evidence>
<feature type="domain" description="Trimeric autotransporter adhesin YadA-like C-terminal membrane anchor" evidence="13">
    <location>
        <begin position="175"/>
        <end position="230"/>
    </location>
</feature>